<dbReference type="AlphaFoldDB" id="A0A9E9LDD7"/>
<dbReference type="Proteomes" id="UP001164819">
    <property type="component" value="Chromosome"/>
</dbReference>
<evidence type="ECO:0000313" key="1">
    <source>
        <dbReference type="EMBL" id="WAV90852.1"/>
    </source>
</evidence>
<gene>
    <name evidence="2" type="ORF">NB645_07295</name>
    <name evidence="1" type="ORF">NB646_08440</name>
</gene>
<evidence type="ECO:0000313" key="2">
    <source>
        <dbReference type="EMBL" id="WAV96626.1"/>
    </source>
</evidence>
<reference evidence="2" key="1">
    <citation type="journal article" date="2022" name="Front. Microbiol.">
        <title>New perspectives on an old grouping: The genomic and phenotypic variability of Oxalobacter formigenes and the implications for calcium oxalate stone prevention.</title>
        <authorList>
            <person name="Chmiel J.A."/>
            <person name="Carr C."/>
            <person name="Stuivenberg G.A."/>
            <person name="Venema R."/>
            <person name="Chanyi R.M."/>
            <person name="Al K.F."/>
            <person name="Giguere D."/>
            <person name="Say H."/>
            <person name="Akouris P.P."/>
            <person name="Dominguez Romero S.A."/>
            <person name="Kwong A."/>
            <person name="Tai V."/>
            <person name="Koval S.F."/>
            <person name="Razvi H."/>
            <person name="Bjazevic J."/>
            <person name="Burton J.P."/>
        </authorList>
    </citation>
    <scope>NUCLEOTIDE SEQUENCE</scope>
    <source>
        <strain evidence="2">HOxNP-1</strain>
    </source>
</reference>
<dbReference type="Proteomes" id="UP001164794">
    <property type="component" value="Chromosome"/>
</dbReference>
<protein>
    <submittedName>
        <fullName evidence="1">Uncharacterized protein</fullName>
    </submittedName>
</protein>
<proteinExistence type="predicted"/>
<evidence type="ECO:0000313" key="3">
    <source>
        <dbReference type="Proteomes" id="UP001164794"/>
    </source>
</evidence>
<dbReference type="EMBL" id="CP098251">
    <property type="protein sequence ID" value="WAV90852.1"/>
    <property type="molecule type" value="Genomic_DNA"/>
</dbReference>
<sequence>MIVEEWSGNYVNVYVDGYVFSADSGKRVWEFGDGQDSDERRKFEAAKRGMTVNEFVDHYRGICNAAAGWKDPDWEYRYNVVALDGQGTTLLKEVMNRVEEAIERNDAAQNREKCQDMLKRYASLGMIRQNGLSIRKYIYGRKENAAGRIVYQMGELTPSWIASLIPESVLSKAVHRKK</sequence>
<name>A0A9E9LDD7_9BURK</name>
<reference evidence="1" key="2">
    <citation type="journal article" date="2022" name="Front. Microbiol.">
        <title>New perspectives on an old grouping: The genomic and phenotypic variability of Oxalobacter formigenes and the implications for calcium oxalate stone prevention.</title>
        <authorList>
            <person name="Chmiel J.A."/>
            <person name="Carr C."/>
            <person name="Stuivenberg G.A."/>
            <person name="Venema R."/>
            <person name="Chanyi R.M."/>
            <person name="Al K.F."/>
            <person name="Giguere D."/>
            <person name="Say H."/>
            <person name="Akouris P.P."/>
            <person name="Dominguez Romero S.A."/>
            <person name="Kwong A."/>
            <person name="Tai V."/>
            <person name="Koval S.F."/>
            <person name="Razvi H."/>
            <person name="Bjazevic J."/>
            <person name="Burton J.P."/>
        </authorList>
    </citation>
    <scope>NUCLEOTIDE SEQUENCE</scope>
    <source>
        <strain evidence="1">OxK</strain>
    </source>
</reference>
<keyword evidence="3" id="KW-1185">Reference proteome</keyword>
<dbReference type="EMBL" id="CP098248">
    <property type="protein sequence ID" value="WAV96626.1"/>
    <property type="molecule type" value="Genomic_DNA"/>
</dbReference>
<dbReference type="RefSeq" id="WP_269264103.1">
    <property type="nucleotide sequence ID" value="NZ_CP098248.1"/>
</dbReference>
<organism evidence="1">
    <name type="scientific">Oxalobacter aliiformigenes</name>
    <dbReference type="NCBI Taxonomy" id="2946593"/>
    <lineage>
        <taxon>Bacteria</taxon>
        <taxon>Pseudomonadati</taxon>
        <taxon>Pseudomonadota</taxon>
        <taxon>Betaproteobacteria</taxon>
        <taxon>Burkholderiales</taxon>
        <taxon>Oxalobacteraceae</taxon>
        <taxon>Oxalobacter</taxon>
    </lineage>
</organism>
<accession>A0A9E9LDD7</accession>